<keyword evidence="1 9" id="KW-0963">Cytoplasm</keyword>
<dbReference type="GO" id="GO:0006310">
    <property type="term" value="P:DNA recombination"/>
    <property type="evidence" value="ECO:0007669"/>
    <property type="project" value="UniProtKB-UniRule"/>
</dbReference>
<evidence type="ECO:0000259" key="11">
    <source>
        <dbReference type="SMART" id="SM00382"/>
    </source>
</evidence>
<feature type="binding site" evidence="9">
    <location>
        <position position="187"/>
    </location>
    <ligand>
        <name>ATP</name>
        <dbReference type="ChEBI" id="CHEBI:30616"/>
    </ligand>
</feature>
<feature type="binding site" evidence="9">
    <location>
        <position position="316"/>
    </location>
    <ligand>
        <name>DNA</name>
        <dbReference type="ChEBI" id="CHEBI:16991"/>
    </ligand>
</feature>
<reference evidence="13" key="1">
    <citation type="submission" date="2017-09" db="EMBL/GenBank/DDBJ databases">
        <title>Depth-based differentiation of microbial function through sediment-hosted aquifers and enrichment of novel symbionts in the deep terrestrial subsurface.</title>
        <authorList>
            <person name="Probst A.J."/>
            <person name="Ladd B."/>
            <person name="Jarett J.K."/>
            <person name="Geller-Mcgrath D.E."/>
            <person name="Sieber C.M.K."/>
            <person name="Emerson J.B."/>
            <person name="Anantharaman K."/>
            <person name="Thomas B.C."/>
            <person name="Malmstrom R."/>
            <person name="Stieglmeier M."/>
            <person name="Klingl A."/>
            <person name="Woyke T."/>
            <person name="Ryan C.M."/>
            <person name="Banfield J.F."/>
        </authorList>
    </citation>
    <scope>NUCLEOTIDE SEQUENCE [LARGE SCALE GENOMIC DNA]</scope>
</reference>
<dbReference type="InterPro" id="IPR036388">
    <property type="entry name" value="WH-like_DNA-bd_sf"/>
</dbReference>
<comment type="caution">
    <text evidence="12">The sequence shown here is derived from an EMBL/GenBank/DDBJ whole genome shotgun (WGS) entry which is preliminary data.</text>
</comment>
<dbReference type="AlphaFoldDB" id="A0A2H0UPE8"/>
<dbReference type="Gene3D" id="1.10.10.10">
    <property type="entry name" value="Winged helix-like DNA-binding domain superfamily/Winged helix DNA-binding domain"/>
    <property type="match status" value="1"/>
</dbReference>
<dbReference type="GO" id="GO:0000400">
    <property type="term" value="F:four-way junction DNA binding"/>
    <property type="evidence" value="ECO:0007669"/>
    <property type="project" value="UniProtKB-UniRule"/>
</dbReference>
<dbReference type="Pfam" id="PF17864">
    <property type="entry name" value="AAA_lid_4"/>
    <property type="match status" value="1"/>
</dbReference>
<comment type="catalytic activity">
    <reaction evidence="9">
        <text>ATP + H2O = ADP + phosphate + H(+)</text>
        <dbReference type="Rhea" id="RHEA:13065"/>
        <dbReference type="ChEBI" id="CHEBI:15377"/>
        <dbReference type="ChEBI" id="CHEBI:15378"/>
        <dbReference type="ChEBI" id="CHEBI:30616"/>
        <dbReference type="ChEBI" id="CHEBI:43474"/>
        <dbReference type="ChEBI" id="CHEBI:456216"/>
    </reaction>
</comment>
<feature type="binding site" evidence="9">
    <location>
        <position position="177"/>
    </location>
    <ligand>
        <name>ATP</name>
        <dbReference type="ChEBI" id="CHEBI:30616"/>
    </ligand>
</feature>
<accession>A0A2H0UPE8</accession>
<dbReference type="GO" id="GO:0048476">
    <property type="term" value="C:Holliday junction resolvase complex"/>
    <property type="evidence" value="ECO:0007669"/>
    <property type="project" value="UniProtKB-UniRule"/>
</dbReference>
<evidence type="ECO:0000256" key="7">
    <source>
        <dbReference type="ARBA" id="ARBA00023172"/>
    </source>
</evidence>
<feature type="binding site" evidence="9">
    <location>
        <position position="71"/>
    </location>
    <ligand>
        <name>ATP</name>
        <dbReference type="ChEBI" id="CHEBI:30616"/>
    </ligand>
</feature>
<evidence type="ECO:0000313" key="12">
    <source>
        <dbReference type="EMBL" id="PIR88268.1"/>
    </source>
</evidence>
<dbReference type="SMART" id="SM00382">
    <property type="entry name" value="AAA"/>
    <property type="match status" value="1"/>
</dbReference>
<keyword evidence="7 9" id="KW-0233">DNA recombination</keyword>
<evidence type="ECO:0000313" key="13">
    <source>
        <dbReference type="Proteomes" id="UP000230903"/>
    </source>
</evidence>
<dbReference type="SUPFAM" id="SSF46785">
    <property type="entry name" value="Winged helix' DNA-binding domain"/>
    <property type="match status" value="1"/>
</dbReference>
<dbReference type="NCBIfam" id="TIGR00635">
    <property type="entry name" value="ruvB"/>
    <property type="match status" value="1"/>
</dbReference>
<dbReference type="Pfam" id="PF05496">
    <property type="entry name" value="RuvB_N"/>
    <property type="match status" value="1"/>
</dbReference>
<dbReference type="PANTHER" id="PTHR42848:SF1">
    <property type="entry name" value="HOLLIDAY JUNCTION BRANCH MIGRATION COMPLEX SUBUNIT RUVB"/>
    <property type="match status" value="1"/>
</dbReference>
<comment type="subunit">
    <text evidence="9">Homohexamer. Forms an RuvA(8)-RuvB(12)-Holliday junction (HJ) complex. HJ DNA is sandwiched between 2 RuvA tetramers; dsDNA enters through RuvA and exits via RuvB. An RuvB hexamer assembles on each DNA strand where it exits the tetramer. Each RuvB hexamer is contacted by two RuvA subunits (via domain III) on 2 adjacent RuvB subunits; this complex drives branch migration. In the full resolvosome a probable DNA-RuvA(4)-RuvB(12)-RuvC(2) complex forms which resolves the HJ.</text>
</comment>
<dbReference type="GO" id="GO:0006281">
    <property type="term" value="P:DNA repair"/>
    <property type="evidence" value="ECO:0007669"/>
    <property type="project" value="UniProtKB-UniRule"/>
</dbReference>
<comment type="caution">
    <text evidence="9">Lacks conserved residue(s) required for the propagation of feature annotation.</text>
</comment>
<evidence type="ECO:0000256" key="10">
    <source>
        <dbReference type="SAM" id="MobiDB-lite"/>
    </source>
</evidence>
<evidence type="ECO:0000256" key="6">
    <source>
        <dbReference type="ARBA" id="ARBA00023125"/>
    </source>
</evidence>
<dbReference type="InterPro" id="IPR004605">
    <property type="entry name" value="DNA_helicase_Holl-junc_RuvB"/>
</dbReference>
<gene>
    <name evidence="9" type="primary">ruvB</name>
    <name evidence="12" type="ORF">COU10_00135</name>
</gene>
<keyword evidence="5 9" id="KW-0067">ATP-binding</keyword>
<dbReference type="Proteomes" id="UP000230903">
    <property type="component" value="Unassembled WGS sequence"/>
</dbReference>
<evidence type="ECO:0000256" key="4">
    <source>
        <dbReference type="ARBA" id="ARBA00022801"/>
    </source>
</evidence>
<feature type="domain" description="AAA+ ATPase" evidence="11">
    <location>
        <begin position="57"/>
        <end position="188"/>
    </location>
</feature>
<keyword evidence="6 9" id="KW-0238">DNA-binding</keyword>
<feature type="region of interest" description="Small ATPAse domain (RuvB-S)" evidence="9">
    <location>
        <begin position="188"/>
        <end position="258"/>
    </location>
</feature>
<evidence type="ECO:0000256" key="2">
    <source>
        <dbReference type="ARBA" id="ARBA00022741"/>
    </source>
</evidence>
<evidence type="ECO:0000256" key="3">
    <source>
        <dbReference type="ARBA" id="ARBA00022763"/>
    </source>
</evidence>
<protein>
    <recommendedName>
        <fullName evidence="9">Holliday junction branch migration complex subunit RuvB</fullName>
        <ecNumber evidence="9">3.6.4.-</ecNumber>
    </recommendedName>
</protein>
<dbReference type="CDD" id="cd00009">
    <property type="entry name" value="AAA"/>
    <property type="match status" value="1"/>
</dbReference>
<feature type="binding site" evidence="9">
    <location>
        <position position="72"/>
    </location>
    <ligand>
        <name>Mg(2+)</name>
        <dbReference type="ChEBI" id="CHEBI:18420"/>
    </ligand>
</feature>
<name>A0A2H0UPE8_9BACT</name>
<dbReference type="InterPro" id="IPR036390">
    <property type="entry name" value="WH_DNA-bd_sf"/>
</dbReference>
<evidence type="ECO:0000256" key="9">
    <source>
        <dbReference type="HAMAP-Rule" id="MF_00016"/>
    </source>
</evidence>
<feature type="region of interest" description="Head domain (RuvB-H)" evidence="9">
    <location>
        <begin position="261"/>
        <end position="342"/>
    </location>
</feature>
<evidence type="ECO:0000256" key="8">
    <source>
        <dbReference type="ARBA" id="ARBA00023204"/>
    </source>
</evidence>
<organism evidence="12 13">
    <name type="scientific">Candidatus Harrisonbacteria bacterium CG10_big_fil_rev_8_21_14_0_10_45_28</name>
    <dbReference type="NCBI Taxonomy" id="1974586"/>
    <lineage>
        <taxon>Bacteria</taxon>
        <taxon>Candidatus Harrisoniibacteriota</taxon>
    </lineage>
</organism>
<dbReference type="GO" id="GO:0009378">
    <property type="term" value="F:four-way junction helicase activity"/>
    <property type="evidence" value="ECO:0007669"/>
    <property type="project" value="InterPro"/>
</dbReference>
<feature type="binding site" evidence="9">
    <location>
        <position position="68"/>
    </location>
    <ligand>
        <name>ATP</name>
        <dbReference type="ChEBI" id="CHEBI:30616"/>
    </ligand>
</feature>
<feature type="binding site" evidence="9">
    <location>
        <position position="321"/>
    </location>
    <ligand>
        <name>DNA</name>
        <dbReference type="ChEBI" id="CHEBI:16991"/>
    </ligand>
</feature>
<dbReference type="PANTHER" id="PTHR42848">
    <property type="match status" value="1"/>
</dbReference>
<dbReference type="InterPro" id="IPR027417">
    <property type="entry name" value="P-loop_NTPase"/>
</dbReference>
<dbReference type="NCBIfam" id="NF000868">
    <property type="entry name" value="PRK00080.1"/>
    <property type="match status" value="1"/>
</dbReference>
<dbReference type="InterPro" id="IPR008824">
    <property type="entry name" value="RuvB-like_N"/>
</dbReference>
<feature type="binding site" evidence="9">
    <location>
        <position position="26"/>
    </location>
    <ligand>
        <name>ATP</name>
        <dbReference type="ChEBI" id="CHEBI:30616"/>
    </ligand>
</feature>
<comment type="similarity">
    <text evidence="9">Belongs to the RuvB family.</text>
</comment>
<dbReference type="Gene3D" id="3.40.50.300">
    <property type="entry name" value="P-loop containing nucleotide triphosphate hydrolases"/>
    <property type="match status" value="1"/>
</dbReference>
<feature type="binding site" evidence="9">
    <location>
        <position position="27"/>
    </location>
    <ligand>
        <name>ATP</name>
        <dbReference type="ChEBI" id="CHEBI:30616"/>
    </ligand>
</feature>
<proteinExistence type="inferred from homology"/>
<comment type="subcellular location">
    <subcellularLocation>
        <location evidence="9">Cytoplasm</location>
    </subcellularLocation>
</comment>
<feature type="binding site" evidence="9">
    <location>
        <position position="224"/>
    </location>
    <ligand>
        <name>ATP</name>
        <dbReference type="ChEBI" id="CHEBI:30616"/>
    </ligand>
</feature>
<keyword evidence="12" id="KW-0347">Helicase</keyword>
<dbReference type="InterPro" id="IPR008823">
    <property type="entry name" value="RuvB_wg_C"/>
</dbReference>
<feature type="binding site" evidence="9">
    <location>
        <position position="73"/>
    </location>
    <ligand>
        <name>ATP</name>
        <dbReference type="ChEBI" id="CHEBI:30616"/>
    </ligand>
</feature>
<keyword evidence="2 9" id="KW-0547">Nucleotide-binding</keyword>
<dbReference type="Gene3D" id="1.10.8.60">
    <property type="match status" value="1"/>
</dbReference>
<dbReference type="GO" id="GO:0005524">
    <property type="term" value="F:ATP binding"/>
    <property type="evidence" value="ECO:0007669"/>
    <property type="project" value="UniProtKB-UniRule"/>
</dbReference>
<keyword evidence="3 9" id="KW-0227">DNA damage</keyword>
<comment type="function">
    <text evidence="9">The RuvA-RuvB-RuvC complex processes Holliday junction (HJ) DNA during genetic recombination and DNA repair, while the RuvA-RuvB complex plays an important role in the rescue of blocked DNA replication forks via replication fork reversal (RFR). RuvA specifically binds to HJ cruciform DNA, conferring on it an open structure. The RuvB hexamer acts as an ATP-dependent pump, pulling dsDNA into and through the RuvAB complex. RuvB forms 2 homohexamers on either side of HJ DNA bound by 1 or 2 RuvA tetramers; 4 subunits per hexamer contact DNA at a time. Coordinated motions by a converter formed by DNA-disengaged RuvB subunits stimulates ATP hydrolysis and nucleotide exchange. Immobilization of the converter enables RuvB to convert the ATP-contained energy into a lever motion, pulling 2 nucleotides of DNA out of the RuvA tetramer per ATP hydrolyzed, thus driving DNA branch migration. The RuvB motors rotate together with the DNA substrate, which together with the progressing nucleotide cycle form the mechanistic basis for DNA recombination by continuous HJ branch migration. Branch migration allows RuvC to scan DNA until it finds its consensus sequence, where it cleaves and resolves cruciform DNA.</text>
</comment>
<dbReference type="HAMAP" id="MF_00016">
    <property type="entry name" value="DNA_HJ_migration_RuvB"/>
    <property type="match status" value="1"/>
</dbReference>
<keyword evidence="8 9" id="KW-0234">DNA repair</keyword>
<dbReference type="EMBL" id="PFBC01000003">
    <property type="protein sequence ID" value="PIR88268.1"/>
    <property type="molecule type" value="Genomic_DNA"/>
</dbReference>
<dbReference type="EC" id="3.6.4.-" evidence="9"/>
<dbReference type="Pfam" id="PF05491">
    <property type="entry name" value="WHD_RuvB"/>
    <property type="match status" value="1"/>
</dbReference>
<evidence type="ECO:0000256" key="1">
    <source>
        <dbReference type="ARBA" id="ARBA00022490"/>
    </source>
</evidence>
<dbReference type="GO" id="GO:0016887">
    <property type="term" value="F:ATP hydrolysis activity"/>
    <property type="evidence" value="ECO:0007669"/>
    <property type="project" value="RHEA"/>
</dbReference>
<comment type="domain">
    <text evidence="9">Has 3 domains, the large (RuvB-L) and small ATPase (RuvB-S) domains and the C-terminal head (RuvB-H) domain. The head domain binds DNA, while the ATPase domains jointly bind ATP, ADP or are empty depending on the state of the subunit in the translocation cycle. During a single DNA translocation step the structure of each domain remains the same, but their relative positions change.</text>
</comment>
<keyword evidence="4 9" id="KW-0378">Hydrolase</keyword>
<dbReference type="SUPFAM" id="SSF52540">
    <property type="entry name" value="P-loop containing nucleoside triphosphate hydrolases"/>
    <property type="match status" value="1"/>
</dbReference>
<sequence>MADKSVKNEAEKPKSGGDDRAVDLILRPTSWDEYVGQEKVKRNLKVILGAALKREESCDHLLFFGQAGLGKTTLATLVARELGANLKVTSGPALEKMADLAAVLTNLTPGDVLFIDEVHRLNRLIEEVLYPAMEMRKLHLVVGKGPAARTVTMDLPPFTLVAATTRPSLLSAPLRSRFGATFKLDYYEVPDIEEIVKRSAKLLNVAVNAEAINVIARASRFTPRVANRLLRRVRDFAEFNDQPEVDQEAARKTLEMLEVDNLGLDPHDRRILETIIDKFGGGPVGVGTLAAALNEDRGTIEDVYEPYLMSIGLLVRTPAGRKVTDLAYRHLGRRGPNQESLL</sequence>
<dbReference type="GO" id="GO:0005737">
    <property type="term" value="C:cytoplasm"/>
    <property type="evidence" value="ECO:0007669"/>
    <property type="project" value="UniProtKB-SubCell"/>
</dbReference>
<feature type="binding site" evidence="9">
    <location>
        <position position="72"/>
    </location>
    <ligand>
        <name>ATP</name>
        <dbReference type="ChEBI" id="CHEBI:30616"/>
    </ligand>
</feature>
<evidence type="ECO:0000256" key="5">
    <source>
        <dbReference type="ARBA" id="ARBA00022840"/>
    </source>
</evidence>
<feature type="binding site" evidence="9">
    <location>
        <position position="297"/>
    </location>
    <ligand>
        <name>DNA</name>
        <dbReference type="ChEBI" id="CHEBI:16991"/>
    </ligand>
</feature>
<dbReference type="InterPro" id="IPR003593">
    <property type="entry name" value="AAA+_ATPase"/>
</dbReference>
<dbReference type="InterPro" id="IPR041445">
    <property type="entry name" value="AAA_lid_4"/>
</dbReference>
<feature type="region of interest" description="Disordered" evidence="10">
    <location>
        <begin position="1"/>
        <end position="20"/>
    </location>
</feature>